<feature type="compositionally biased region" description="Pro residues" evidence="3">
    <location>
        <begin position="96"/>
        <end position="130"/>
    </location>
</feature>
<evidence type="ECO:0000256" key="3">
    <source>
        <dbReference type="SAM" id="MobiDB-lite"/>
    </source>
</evidence>
<feature type="domain" description="ShKT" evidence="5">
    <location>
        <begin position="61"/>
        <end position="92"/>
    </location>
</feature>
<sequence length="149" mass="15726">MKSVLGVLCLCAIGLVAKAQSDCVDVDQQCSFWANSGFCKSHYDYMSKNCRKSCDFCGGSCRDNDKRCPSWASSCNSNQYVKNNCKKTCGTCGDPPPPATPPPPTMPPTPPPPQTPAPPGPDTPAPPAPGPGLTQQGLYRYGGGAIREN</sequence>
<dbReference type="InterPro" id="IPR003582">
    <property type="entry name" value="ShKT_dom"/>
</dbReference>
<dbReference type="PROSITE" id="PS51670">
    <property type="entry name" value="SHKT"/>
    <property type="match status" value="2"/>
</dbReference>
<dbReference type="PANTHER" id="PTHR21724">
    <property type="entry name" value="SHKT DOMAIN-CONTAINING PROTEIN"/>
    <property type="match status" value="1"/>
</dbReference>
<feature type="domain" description="ShKT" evidence="5">
    <location>
        <begin position="23"/>
        <end position="57"/>
    </location>
</feature>
<name>A7S0M3_NEMVE</name>
<dbReference type="AlphaFoldDB" id="A7S0M3"/>
<dbReference type="InParanoid" id="A7S0M3"/>
<feature type="signal peptide" evidence="4">
    <location>
        <begin position="1"/>
        <end position="19"/>
    </location>
</feature>
<accession>A7S0M3</accession>
<feature type="region of interest" description="Disordered" evidence="3">
    <location>
        <begin position="96"/>
        <end position="149"/>
    </location>
</feature>
<keyword evidence="7" id="KW-1185">Reference proteome</keyword>
<dbReference type="Gene3D" id="1.10.10.1870">
    <property type="entry name" value="ShTK domain-like"/>
    <property type="match status" value="1"/>
</dbReference>
<evidence type="ECO:0000259" key="5">
    <source>
        <dbReference type="PROSITE" id="PS51670"/>
    </source>
</evidence>
<reference evidence="6 7" key="1">
    <citation type="journal article" date="2007" name="Science">
        <title>Sea anemone genome reveals ancestral eumetazoan gene repertoire and genomic organization.</title>
        <authorList>
            <person name="Putnam N.H."/>
            <person name="Srivastava M."/>
            <person name="Hellsten U."/>
            <person name="Dirks B."/>
            <person name="Chapman J."/>
            <person name="Salamov A."/>
            <person name="Terry A."/>
            <person name="Shapiro H."/>
            <person name="Lindquist E."/>
            <person name="Kapitonov V.V."/>
            <person name="Jurka J."/>
            <person name="Genikhovich G."/>
            <person name="Grigoriev I.V."/>
            <person name="Lucas S.M."/>
            <person name="Steele R.E."/>
            <person name="Finnerty J.R."/>
            <person name="Technau U."/>
            <person name="Martindale M.Q."/>
            <person name="Rokhsar D.S."/>
        </authorList>
    </citation>
    <scope>NUCLEOTIDE SEQUENCE [LARGE SCALE GENOMIC DNA]</scope>
    <source>
        <strain evidence="7">CH2 X CH6</strain>
    </source>
</reference>
<proteinExistence type="predicted"/>
<dbReference type="EMBL" id="DS469561">
    <property type="protein sequence ID" value="EDO42762.1"/>
    <property type="molecule type" value="Genomic_DNA"/>
</dbReference>
<dbReference type="Gene3D" id="1.10.10.1940">
    <property type="match status" value="1"/>
</dbReference>
<gene>
    <name evidence="6" type="ORF">NEMVEDRAFT_v1g204952</name>
</gene>
<keyword evidence="4" id="KW-0732">Signal</keyword>
<evidence type="ECO:0000256" key="1">
    <source>
        <dbReference type="ARBA" id="ARBA00022656"/>
    </source>
</evidence>
<evidence type="ECO:0000313" key="6">
    <source>
        <dbReference type="EMBL" id="EDO42762.1"/>
    </source>
</evidence>
<keyword evidence="1" id="KW-0800">Toxin</keyword>
<dbReference type="HOGENOM" id="CLU_1751893_0_0_1"/>
<feature type="chain" id="PRO_5002711680" description="ShKT domain-containing protein" evidence="4">
    <location>
        <begin position="20"/>
        <end position="149"/>
    </location>
</feature>
<keyword evidence="2" id="KW-1015">Disulfide bond</keyword>
<evidence type="ECO:0000256" key="4">
    <source>
        <dbReference type="SAM" id="SignalP"/>
    </source>
</evidence>
<feature type="disulfide bond" evidence="2">
    <location>
        <begin position="23"/>
        <end position="57"/>
    </location>
</feature>
<dbReference type="GO" id="GO:0090729">
    <property type="term" value="F:toxin activity"/>
    <property type="evidence" value="ECO:0007669"/>
    <property type="project" value="UniProtKB-KW"/>
</dbReference>
<dbReference type="Proteomes" id="UP000001593">
    <property type="component" value="Unassembled WGS sequence"/>
</dbReference>
<dbReference type="Pfam" id="PF01549">
    <property type="entry name" value="ShK"/>
    <property type="match status" value="2"/>
</dbReference>
<dbReference type="PANTHER" id="PTHR21724:SF109">
    <property type="entry name" value="SHKT DOMAIN-CONTAINING PROTEIN"/>
    <property type="match status" value="1"/>
</dbReference>
<evidence type="ECO:0000256" key="2">
    <source>
        <dbReference type="PROSITE-ProRule" id="PRU01005"/>
    </source>
</evidence>
<evidence type="ECO:0000313" key="7">
    <source>
        <dbReference type="Proteomes" id="UP000001593"/>
    </source>
</evidence>
<organism evidence="6 7">
    <name type="scientific">Nematostella vectensis</name>
    <name type="common">Starlet sea anemone</name>
    <dbReference type="NCBI Taxonomy" id="45351"/>
    <lineage>
        <taxon>Eukaryota</taxon>
        <taxon>Metazoa</taxon>
        <taxon>Cnidaria</taxon>
        <taxon>Anthozoa</taxon>
        <taxon>Hexacorallia</taxon>
        <taxon>Actiniaria</taxon>
        <taxon>Edwardsiidae</taxon>
        <taxon>Nematostella</taxon>
    </lineage>
</organism>
<protein>
    <recommendedName>
        <fullName evidence="5">ShKT domain-containing protein</fullName>
    </recommendedName>
</protein>
<dbReference type="SMART" id="SM00254">
    <property type="entry name" value="ShKT"/>
    <property type="match status" value="2"/>
</dbReference>
<dbReference type="PhylomeDB" id="A7S0M3"/>
<comment type="caution">
    <text evidence="2">Lacks conserved residue(s) required for the propagation of feature annotation.</text>
</comment>
<feature type="compositionally biased region" description="Gly residues" evidence="3">
    <location>
        <begin position="140"/>
        <end position="149"/>
    </location>
</feature>